<feature type="domain" description="PBP" evidence="3">
    <location>
        <begin position="36"/>
        <end position="157"/>
    </location>
</feature>
<feature type="domain" description="PBP" evidence="3">
    <location>
        <begin position="181"/>
        <end position="291"/>
    </location>
</feature>
<dbReference type="EMBL" id="UHJL01000002">
    <property type="protein sequence ID" value="SUQ24334.1"/>
    <property type="molecule type" value="Genomic_DNA"/>
</dbReference>
<reference evidence="4 5" key="1">
    <citation type="submission" date="2017-08" db="EMBL/GenBank/DDBJ databases">
        <authorList>
            <person name="de Groot N.N."/>
        </authorList>
    </citation>
    <scope>NUCLEOTIDE SEQUENCE [LARGE SCALE GENOMIC DNA]</scope>
    <source>
        <strain evidence="4 5">HM2</strain>
    </source>
</reference>
<dbReference type="RefSeq" id="WP_014546379.1">
    <property type="nucleotide sequence ID" value="NZ_UHJL01000002.1"/>
</dbReference>
<evidence type="ECO:0000259" key="3">
    <source>
        <dbReference type="Pfam" id="PF12849"/>
    </source>
</evidence>
<dbReference type="Pfam" id="PF12849">
    <property type="entry name" value="PBP_like_2"/>
    <property type="match status" value="2"/>
</dbReference>
<feature type="signal peptide" evidence="2">
    <location>
        <begin position="1"/>
        <end position="21"/>
    </location>
</feature>
<accession>A0A380S610</accession>
<dbReference type="PROSITE" id="PS51257">
    <property type="entry name" value="PROKAR_LIPOPROTEIN"/>
    <property type="match status" value="1"/>
</dbReference>
<dbReference type="Gene3D" id="3.40.190.10">
    <property type="entry name" value="Periplasmic binding protein-like II"/>
    <property type="match status" value="2"/>
</dbReference>
<gene>
    <name evidence="4" type="ORF">SAMN05661053_1731</name>
</gene>
<evidence type="ECO:0000313" key="4">
    <source>
        <dbReference type="EMBL" id="SUQ24334.1"/>
    </source>
</evidence>
<dbReference type="OMA" id="GTCDIGM"/>
<dbReference type="PANTHER" id="PTHR30570:SF1">
    <property type="entry name" value="PHOSPHATE-BINDING PROTEIN PSTS"/>
    <property type="match status" value="1"/>
</dbReference>
<evidence type="ECO:0000313" key="5">
    <source>
        <dbReference type="Proteomes" id="UP000255423"/>
    </source>
</evidence>
<dbReference type="AlphaFoldDB" id="A0A380S610"/>
<sequence length="293" mass="31184">MKKLALTACVISLAVMGITAACNGENEKNVEVATTKQPEISVIAREAGSGTRDAFTELVGTLIKQDGKKKDNTAKDAITIDGTQGVMSAVAGNEYAIGYISLGSMNGSVKALSIDGFAPTKENIKSAKYPIARPFNIATKGKMNDAVKDFVNFILSADGQAVIEGNGYIRVSDGKKFQAQKLKGKIVIAGSSSVSPVMEKLKEAYTALNPEMEIEIQTNDSSSGMLAAKEGTCDIGMASRNLKPNELEVLTSQTIAQDGIAVIVNKQNQVSNIALSRLRDVYTGLIRKWKDVK</sequence>
<dbReference type="SUPFAM" id="SSF53850">
    <property type="entry name" value="Periplasmic binding protein-like II"/>
    <property type="match status" value="2"/>
</dbReference>
<feature type="chain" id="PRO_5017029546" evidence="2">
    <location>
        <begin position="22"/>
        <end position="293"/>
    </location>
</feature>
<dbReference type="Proteomes" id="UP000255423">
    <property type="component" value="Unassembled WGS sequence"/>
</dbReference>
<evidence type="ECO:0000256" key="1">
    <source>
        <dbReference type="ARBA" id="ARBA00022729"/>
    </source>
</evidence>
<keyword evidence="1 2" id="KW-0732">Signal</keyword>
<organism evidence="4 5">
    <name type="scientific">Fibrobacter succinogenes</name>
    <name type="common">Bacteroides succinogenes</name>
    <dbReference type="NCBI Taxonomy" id="833"/>
    <lineage>
        <taxon>Bacteria</taxon>
        <taxon>Pseudomonadati</taxon>
        <taxon>Fibrobacterota</taxon>
        <taxon>Fibrobacteria</taxon>
        <taxon>Fibrobacterales</taxon>
        <taxon>Fibrobacteraceae</taxon>
        <taxon>Fibrobacter</taxon>
    </lineage>
</organism>
<dbReference type="InterPro" id="IPR050811">
    <property type="entry name" value="Phosphate_ABC_transporter"/>
</dbReference>
<dbReference type="PANTHER" id="PTHR30570">
    <property type="entry name" value="PERIPLASMIC PHOSPHATE BINDING COMPONENT OF PHOSPHATE ABC TRANSPORTER"/>
    <property type="match status" value="1"/>
</dbReference>
<dbReference type="InterPro" id="IPR024370">
    <property type="entry name" value="PBP_domain"/>
</dbReference>
<protein>
    <submittedName>
        <fullName evidence="4">Phosphate ABC transporter substrate-binding protein, PhoT family (TC 3.A.1.7.1)</fullName>
    </submittedName>
</protein>
<name>A0A380S610_FIBSU</name>
<proteinExistence type="predicted"/>
<evidence type="ECO:0000256" key="2">
    <source>
        <dbReference type="SAM" id="SignalP"/>
    </source>
</evidence>